<evidence type="ECO:0000313" key="2">
    <source>
        <dbReference type="EMBL" id="RAR14814.1"/>
    </source>
</evidence>
<name>A0A364NBS9_STELY</name>
<dbReference type="Proteomes" id="UP000249619">
    <property type="component" value="Unassembled WGS sequence"/>
</dbReference>
<keyword evidence="3" id="KW-1185">Reference proteome</keyword>
<proteinExistence type="predicted"/>
<organism evidence="2 3">
    <name type="scientific">Stemphylium lycopersici</name>
    <name type="common">Tomato gray leaf spot disease fungus</name>
    <name type="synonym">Thyrospora lycopersici</name>
    <dbReference type="NCBI Taxonomy" id="183478"/>
    <lineage>
        <taxon>Eukaryota</taxon>
        <taxon>Fungi</taxon>
        <taxon>Dikarya</taxon>
        <taxon>Ascomycota</taxon>
        <taxon>Pezizomycotina</taxon>
        <taxon>Dothideomycetes</taxon>
        <taxon>Pleosporomycetidae</taxon>
        <taxon>Pleosporales</taxon>
        <taxon>Pleosporineae</taxon>
        <taxon>Pleosporaceae</taxon>
        <taxon>Stemphylium</taxon>
    </lineage>
</organism>
<gene>
    <name evidence="2" type="ORF">DDE83_001846</name>
</gene>
<feature type="region of interest" description="Disordered" evidence="1">
    <location>
        <begin position="1"/>
        <end position="43"/>
    </location>
</feature>
<feature type="compositionally biased region" description="Low complexity" evidence="1">
    <location>
        <begin position="83"/>
        <end position="105"/>
    </location>
</feature>
<feature type="compositionally biased region" description="Low complexity" evidence="1">
    <location>
        <begin position="203"/>
        <end position="214"/>
    </location>
</feature>
<feature type="compositionally biased region" description="Polar residues" evidence="1">
    <location>
        <begin position="29"/>
        <end position="43"/>
    </location>
</feature>
<feature type="region of interest" description="Disordered" evidence="1">
    <location>
        <begin position="173"/>
        <end position="218"/>
    </location>
</feature>
<sequence length="269" mass="29696">MPHSSSISPISRPSSTEPSTIRDSYYGQDHQQQAHSNISQDPHVITFSTQSPTILPMTDYNNNHQSIEFRDLNSGLTFAENQSTTTTTNSSNNNSNNNKNISTAATINNHGDTTTHAIHAERCARSPSIDSAIMPRFTKSSTISTTDTNDTSASSQASQYHPHYNSGLRIAHTEPSSKTHAESVGVAAGDFSKPRINKRSRRNTSSSSGSARSARSVDKQQEFKYYGRHGNQWLFNDFSVTEAVSKGFRRVFSGGKEGGPKDWYEDRDR</sequence>
<dbReference type="EMBL" id="QGDH01000018">
    <property type="protein sequence ID" value="RAR14814.1"/>
    <property type="molecule type" value="Genomic_DNA"/>
</dbReference>
<accession>A0A364NBS9</accession>
<evidence type="ECO:0000256" key="1">
    <source>
        <dbReference type="SAM" id="MobiDB-lite"/>
    </source>
</evidence>
<feature type="compositionally biased region" description="Low complexity" evidence="1">
    <location>
        <begin position="1"/>
        <end position="22"/>
    </location>
</feature>
<feature type="region of interest" description="Disordered" evidence="1">
    <location>
        <begin position="141"/>
        <end position="160"/>
    </location>
</feature>
<comment type="caution">
    <text evidence="2">The sequence shown here is derived from an EMBL/GenBank/DDBJ whole genome shotgun (WGS) entry which is preliminary data.</text>
</comment>
<feature type="region of interest" description="Disordered" evidence="1">
    <location>
        <begin position="82"/>
        <end position="105"/>
    </location>
</feature>
<reference evidence="3" key="1">
    <citation type="submission" date="2018-05" db="EMBL/GenBank/DDBJ databases">
        <title>Draft genome sequence of Stemphylium lycopersici strain CIDEFI 213.</title>
        <authorList>
            <person name="Medina R."/>
            <person name="Franco M.E.E."/>
            <person name="Lucentini C.G."/>
            <person name="Saparrat M.C.N."/>
            <person name="Balatti P.A."/>
        </authorList>
    </citation>
    <scope>NUCLEOTIDE SEQUENCE [LARGE SCALE GENOMIC DNA]</scope>
    <source>
        <strain evidence="3">CIDEFI 213</strain>
    </source>
</reference>
<protein>
    <submittedName>
        <fullName evidence="2">Uncharacterized protein</fullName>
    </submittedName>
</protein>
<evidence type="ECO:0000313" key="3">
    <source>
        <dbReference type="Proteomes" id="UP000249619"/>
    </source>
</evidence>
<dbReference type="AlphaFoldDB" id="A0A364NBS9"/>
<feature type="compositionally biased region" description="Low complexity" evidence="1">
    <location>
        <begin position="141"/>
        <end position="159"/>
    </location>
</feature>